<dbReference type="InterPro" id="IPR029062">
    <property type="entry name" value="Class_I_gatase-like"/>
</dbReference>
<accession>A0A5S4G7S3</accession>
<keyword evidence="4" id="KW-1185">Reference proteome</keyword>
<organism evidence="3 4">
    <name type="scientific">Nonomuraea turkmeniaca</name>
    <dbReference type="NCBI Taxonomy" id="103838"/>
    <lineage>
        <taxon>Bacteria</taxon>
        <taxon>Bacillati</taxon>
        <taxon>Actinomycetota</taxon>
        <taxon>Actinomycetes</taxon>
        <taxon>Streptosporangiales</taxon>
        <taxon>Streptosporangiaceae</taxon>
        <taxon>Nonomuraea</taxon>
    </lineage>
</organism>
<evidence type="ECO:0000256" key="1">
    <source>
        <dbReference type="SAM" id="MobiDB-lite"/>
    </source>
</evidence>
<feature type="domain" description="ThuA-like" evidence="2">
    <location>
        <begin position="50"/>
        <end position="267"/>
    </location>
</feature>
<reference evidence="3 4" key="1">
    <citation type="submission" date="2019-05" db="EMBL/GenBank/DDBJ databases">
        <title>Draft genome sequence of Nonomuraea turkmeniaca DSM 43926.</title>
        <authorList>
            <person name="Saricaoglu S."/>
            <person name="Isik K."/>
        </authorList>
    </citation>
    <scope>NUCLEOTIDE SEQUENCE [LARGE SCALE GENOMIC DNA]</scope>
    <source>
        <strain evidence="3 4">DSM 43926</strain>
    </source>
</reference>
<dbReference type="InterPro" id="IPR029010">
    <property type="entry name" value="ThuA-like"/>
</dbReference>
<dbReference type="Proteomes" id="UP000309128">
    <property type="component" value="Unassembled WGS sequence"/>
</dbReference>
<comment type="caution">
    <text evidence="3">The sequence shown here is derived from an EMBL/GenBank/DDBJ whole genome shotgun (WGS) entry which is preliminary data.</text>
</comment>
<protein>
    <submittedName>
        <fullName evidence="3">Trehalose utilization protein ThuA</fullName>
    </submittedName>
</protein>
<dbReference type="EMBL" id="VCKY01000035">
    <property type="protein sequence ID" value="TMR22000.1"/>
    <property type="molecule type" value="Genomic_DNA"/>
</dbReference>
<dbReference type="OrthoDB" id="252909at2"/>
<name>A0A5S4G7S3_9ACTN</name>
<evidence type="ECO:0000259" key="2">
    <source>
        <dbReference type="Pfam" id="PF06283"/>
    </source>
</evidence>
<dbReference type="Gene3D" id="3.40.50.880">
    <property type="match status" value="1"/>
</dbReference>
<sequence length="304" mass="33763">MSKRILTVPRTGDKVSSAGRLQPAESGRTSLQAPSAARSSEKGTCVKIHVTVWGENRHEQAQPRVAEIYPDGMHNAIRRGIEGWLGEQATVATATLDDPEHGLTEEVLAGTDVLTWWGHAAHGEVSDEVVDRVHRHVLSGMGLVVLHSGHWSKIFTKLMGTTCTLRWRSANDRELVWTVNPAHPIARGIPHPIEIPAQEMYGEQFDIPTPDELIFISSFTGGEVFRSGCTFRRGNGKIFYFSPGDQDYPVYHHPDVLHVIANGVEWAAGDRSRRELPTLLRYEMGDFFNGHGYQGAMHNKESAE</sequence>
<proteinExistence type="predicted"/>
<gene>
    <name evidence="3" type="ORF">ETD86_13275</name>
</gene>
<dbReference type="SUPFAM" id="SSF52317">
    <property type="entry name" value="Class I glutamine amidotransferase-like"/>
    <property type="match status" value="1"/>
</dbReference>
<evidence type="ECO:0000313" key="3">
    <source>
        <dbReference type="EMBL" id="TMR22000.1"/>
    </source>
</evidence>
<dbReference type="Pfam" id="PF06283">
    <property type="entry name" value="ThuA"/>
    <property type="match status" value="1"/>
</dbReference>
<dbReference type="AlphaFoldDB" id="A0A5S4G7S3"/>
<feature type="region of interest" description="Disordered" evidence="1">
    <location>
        <begin position="1"/>
        <end position="42"/>
    </location>
</feature>
<evidence type="ECO:0000313" key="4">
    <source>
        <dbReference type="Proteomes" id="UP000309128"/>
    </source>
</evidence>